<dbReference type="RefSeq" id="XP_034110880.1">
    <property type="nucleotide sequence ID" value="XM_034254989.2"/>
</dbReference>
<feature type="signal peptide" evidence="2">
    <location>
        <begin position="1"/>
        <end position="21"/>
    </location>
</feature>
<evidence type="ECO:0000256" key="2">
    <source>
        <dbReference type="SAM" id="SignalP"/>
    </source>
</evidence>
<evidence type="ECO:0000313" key="4">
    <source>
        <dbReference type="RefSeq" id="XP_034110880.1"/>
    </source>
</evidence>
<dbReference type="Proteomes" id="UP000515160">
    <property type="component" value="Chromosome 3"/>
</dbReference>
<keyword evidence="2" id="KW-0732">Signal</keyword>
<protein>
    <submittedName>
        <fullName evidence="4">Uncharacterized protein LOC117572283</fullName>
    </submittedName>
</protein>
<name>A0A6P8XHD9_DROAB</name>
<feature type="chain" id="PRO_5028462761" evidence="2">
    <location>
        <begin position="22"/>
        <end position="184"/>
    </location>
</feature>
<dbReference type="AlphaFoldDB" id="A0A6P8XHD9"/>
<proteinExistence type="predicted"/>
<accession>A0A6P8XHD9</accession>
<dbReference type="OrthoDB" id="7791582at2759"/>
<organism evidence="3 4">
    <name type="scientific">Drosophila albomicans</name>
    <name type="common">Fruit fly</name>
    <dbReference type="NCBI Taxonomy" id="7291"/>
    <lineage>
        <taxon>Eukaryota</taxon>
        <taxon>Metazoa</taxon>
        <taxon>Ecdysozoa</taxon>
        <taxon>Arthropoda</taxon>
        <taxon>Hexapoda</taxon>
        <taxon>Insecta</taxon>
        <taxon>Pterygota</taxon>
        <taxon>Neoptera</taxon>
        <taxon>Endopterygota</taxon>
        <taxon>Diptera</taxon>
        <taxon>Brachycera</taxon>
        <taxon>Muscomorpha</taxon>
        <taxon>Ephydroidea</taxon>
        <taxon>Drosophilidae</taxon>
        <taxon>Drosophila</taxon>
    </lineage>
</organism>
<sequence>MQLKGLRLLLPLLLFATTSQAAVVPLDVTLGSPLDMEKFGYLELKPNGTLLMSSAPNQNGGSQLQNLLMLRSVLQALKLQPSGGQGKLNIKIYGDGEEHKFPPIMENVLQRIQTFFSIYRYTDTSRPVRKDELTTKAPLETSTETTTEKQSQENEQDNLQENDITATEQPLKDDDTWITVGEDD</sequence>
<reference evidence="4" key="1">
    <citation type="submission" date="2025-08" db="UniProtKB">
        <authorList>
            <consortium name="RefSeq"/>
        </authorList>
    </citation>
    <scope>IDENTIFICATION</scope>
    <source>
        <strain evidence="4">15112-1751.03</strain>
        <tissue evidence="4">Whole Adult</tissue>
    </source>
</reference>
<gene>
    <name evidence="4" type="primary">LOC117572283</name>
</gene>
<keyword evidence="3" id="KW-1185">Reference proteome</keyword>
<feature type="region of interest" description="Disordered" evidence="1">
    <location>
        <begin position="129"/>
        <end position="184"/>
    </location>
</feature>
<dbReference type="GeneID" id="117572283"/>
<evidence type="ECO:0000313" key="3">
    <source>
        <dbReference type="Proteomes" id="UP000515160"/>
    </source>
</evidence>
<evidence type="ECO:0000256" key="1">
    <source>
        <dbReference type="SAM" id="MobiDB-lite"/>
    </source>
</evidence>